<evidence type="ECO:0000313" key="3">
    <source>
        <dbReference type="Proteomes" id="UP001060919"/>
    </source>
</evidence>
<keyword evidence="3" id="KW-1185">Reference proteome</keyword>
<accession>A0A915YIF3</accession>
<dbReference type="Proteomes" id="UP001060919">
    <property type="component" value="Chromosome"/>
</dbReference>
<dbReference type="CDD" id="cd03801">
    <property type="entry name" value="GT4_PimA-like"/>
    <property type="match status" value="1"/>
</dbReference>
<organism evidence="2 3">
    <name type="scientific">Aureispira anguillae</name>
    <dbReference type="NCBI Taxonomy" id="2864201"/>
    <lineage>
        <taxon>Bacteria</taxon>
        <taxon>Pseudomonadati</taxon>
        <taxon>Bacteroidota</taxon>
        <taxon>Saprospiria</taxon>
        <taxon>Saprospirales</taxon>
        <taxon>Saprospiraceae</taxon>
        <taxon>Aureispira</taxon>
    </lineage>
</organism>
<dbReference type="Gene3D" id="3.40.50.2000">
    <property type="entry name" value="Glycogen Phosphorylase B"/>
    <property type="match status" value="2"/>
</dbReference>
<dbReference type="PANTHER" id="PTHR12526">
    <property type="entry name" value="GLYCOSYLTRANSFERASE"/>
    <property type="match status" value="1"/>
</dbReference>
<reference evidence="2" key="1">
    <citation type="submission" date="2022-09" db="EMBL/GenBank/DDBJ databases">
        <title>Aureispira anguillicida sp. nov., isolated from Leptocephalus of Japanese eel Anguilla japonica.</title>
        <authorList>
            <person name="Yuasa K."/>
            <person name="Mekata T."/>
            <person name="Ikunari K."/>
        </authorList>
    </citation>
    <scope>NUCLEOTIDE SEQUENCE</scope>
    <source>
        <strain evidence="2">EL160426</strain>
    </source>
</reference>
<dbReference type="GO" id="GO:0016757">
    <property type="term" value="F:glycosyltransferase activity"/>
    <property type="evidence" value="ECO:0007669"/>
    <property type="project" value="InterPro"/>
</dbReference>
<dbReference type="Pfam" id="PF00534">
    <property type="entry name" value="Glycos_transf_1"/>
    <property type="match status" value="1"/>
</dbReference>
<dbReference type="RefSeq" id="WP_264788931.1">
    <property type="nucleotide sequence ID" value="NZ_AP026867.1"/>
</dbReference>
<gene>
    <name evidence="2" type="ORF">AsAng_0044140</name>
</gene>
<name>A0A915YIF3_9BACT</name>
<dbReference type="EMBL" id="AP026867">
    <property type="protein sequence ID" value="BDS13673.1"/>
    <property type="molecule type" value="Genomic_DNA"/>
</dbReference>
<dbReference type="AlphaFoldDB" id="A0A915YIF3"/>
<protein>
    <submittedName>
        <fullName evidence="2">Glycosyltransferase family 4 protein</fullName>
    </submittedName>
</protein>
<dbReference type="SUPFAM" id="SSF53756">
    <property type="entry name" value="UDP-Glycosyltransferase/glycogen phosphorylase"/>
    <property type="match status" value="1"/>
</dbReference>
<feature type="domain" description="Glycosyl transferase family 1" evidence="1">
    <location>
        <begin position="190"/>
        <end position="354"/>
    </location>
</feature>
<evidence type="ECO:0000313" key="2">
    <source>
        <dbReference type="EMBL" id="BDS13673.1"/>
    </source>
</evidence>
<dbReference type="InterPro" id="IPR001296">
    <property type="entry name" value="Glyco_trans_1"/>
</dbReference>
<evidence type="ECO:0000259" key="1">
    <source>
        <dbReference type="Pfam" id="PF00534"/>
    </source>
</evidence>
<sequence>MKVLYVTHGADMMGANKSLLDLIMGLQAYDVESVLLIPEDGELSEYLTKKGIPYIKAFYYNWAFTKYISKGYWLNNIRQKQNQTHLKAIAEKVRDLNFDLIYSNSSIIGIGAQLADYLTIPHIWRIREFGEKDYGVSFWGGRQMFNKWANKSAAITTISKAIEKETLTEVSAPKYVIFDGIINRKELDSIRPNSCHDKDPFVFLIIGLIHPTKRQLVALRAFHKVHMKNPNTKLLIVGKGRRLYTKKIKNYIKKNGLENAANFVGYTKEPYKYHEQADCVLMCSKSEGMGRVTIEGMIFGNPVIGFNGGATPELVQHNKNGLIYSKGEDELAECMLSLVSDRKKAAEYGRVGRKEAEKYLIEYSSLKEYQLFQEILKKKTAN</sequence>
<proteinExistence type="predicted"/>
<dbReference type="PANTHER" id="PTHR12526:SF627">
    <property type="entry name" value="D-RHAMNOSYLTRANSFERASE WBPZ"/>
    <property type="match status" value="1"/>
</dbReference>
<dbReference type="KEGG" id="aup:AsAng_0044140"/>